<dbReference type="Proteomes" id="UP000616201">
    <property type="component" value="Unassembled WGS sequence"/>
</dbReference>
<gene>
    <name evidence="1" type="ORF">C4F49_14165</name>
</gene>
<reference evidence="1" key="1">
    <citation type="submission" date="2018-02" db="EMBL/GenBank/DDBJ databases">
        <authorList>
            <person name="Vasarhelyi B.M."/>
            <person name="Deshmukh S."/>
            <person name="Balint B."/>
            <person name="Kukolya J."/>
        </authorList>
    </citation>
    <scope>NUCLEOTIDE SEQUENCE</scope>
    <source>
        <strain evidence="1">KB22</strain>
    </source>
</reference>
<evidence type="ECO:0008006" key="3">
    <source>
        <dbReference type="Google" id="ProtNLM"/>
    </source>
</evidence>
<dbReference type="EMBL" id="PRDK01000008">
    <property type="protein sequence ID" value="MBE8714826.1"/>
    <property type="molecule type" value="Genomic_DNA"/>
</dbReference>
<dbReference type="RefSeq" id="WP_196936686.1">
    <property type="nucleotide sequence ID" value="NZ_MU158698.1"/>
</dbReference>
<organism evidence="1 2">
    <name type="scientific">Sphingobacterium hungaricum</name>
    <dbReference type="NCBI Taxonomy" id="2082723"/>
    <lineage>
        <taxon>Bacteria</taxon>
        <taxon>Pseudomonadati</taxon>
        <taxon>Bacteroidota</taxon>
        <taxon>Sphingobacteriia</taxon>
        <taxon>Sphingobacteriales</taxon>
        <taxon>Sphingobacteriaceae</taxon>
        <taxon>Sphingobacterium</taxon>
    </lineage>
</organism>
<sequence length="289" mass="34657">MKNHRLEQLYEGMLHELRTLNDTMITSIIDFPKSLNATVRTMDALAEWSKSHPFDGDREEIYFFKYIKPRFQCWHLYIIELYHIISAAPIDTDKIIQKYYESELKVIDRYFKRYALYYQYYYADENARDKDFFLSRNHKHILPELSLFTKSNSFSSSLDYLFAKFKALEMLRNCIIRIMKEHHRNSEIQSLELMLKEKKQWWSGNKIELVELAYGLYHSKRINGGNAEVGEIITWLEMSLNVDLKQSYRMFLDISRRKLVSHTKFIDEMQTALNSHIQNNYGPQPTNNK</sequence>
<accession>A0A928UWZ0</accession>
<proteinExistence type="predicted"/>
<evidence type="ECO:0000313" key="1">
    <source>
        <dbReference type="EMBL" id="MBE8714826.1"/>
    </source>
</evidence>
<dbReference type="AlphaFoldDB" id="A0A928UWZ0"/>
<protein>
    <recommendedName>
        <fullName evidence="3">RteC protein</fullName>
    </recommendedName>
</protein>
<dbReference type="InterPro" id="IPR018534">
    <property type="entry name" value="Tet_reg_excision_RteC"/>
</dbReference>
<keyword evidence="2" id="KW-1185">Reference proteome</keyword>
<dbReference type="Pfam" id="PF09357">
    <property type="entry name" value="RteC"/>
    <property type="match status" value="1"/>
</dbReference>
<evidence type="ECO:0000313" key="2">
    <source>
        <dbReference type="Proteomes" id="UP000616201"/>
    </source>
</evidence>
<name>A0A928UWZ0_9SPHI</name>
<comment type="caution">
    <text evidence="1">The sequence shown here is derived from an EMBL/GenBank/DDBJ whole genome shotgun (WGS) entry which is preliminary data.</text>
</comment>